<name>A0A6A6II13_9PLEO</name>
<dbReference type="EMBL" id="ML987195">
    <property type="protein sequence ID" value="KAF2249193.1"/>
    <property type="molecule type" value="Genomic_DNA"/>
</dbReference>
<feature type="domain" description="Plastocyanin-like" evidence="6">
    <location>
        <begin position="376"/>
        <end position="529"/>
    </location>
</feature>
<evidence type="ECO:0000256" key="3">
    <source>
        <dbReference type="ARBA" id="ARBA00023002"/>
    </source>
</evidence>
<dbReference type="InterPro" id="IPR008972">
    <property type="entry name" value="Cupredoxin"/>
</dbReference>
<feature type="domain" description="Plastocyanin-like" evidence="7">
    <location>
        <begin position="611"/>
        <end position="732"/>
    </location>
</feature>
<dbReference type="Proteomes" id="UP000800094">
    <property type="component" value="Unassembled WGS sequence"/>
</dbReference>
<comment type="similarity">
    <text evidence="1">Belongs to the multicopper oxidase family.</text>
</comment>
<dbReference type="Pfam" id="PF07731">
    <property type="entry name" value="Cu-oxidase_2"/>
    <property type="match status" value="1"/>
</dbReference>
<reference evidence="9" key="1">
    <citation type="journal article" date="2020" name="Stud. Mycol.">
        <title>101 Dothideomycetes genomes: a test case for predicting lifestyles and emergence of pathogens.</title>
        <authorList>
            <person name="Haridas S."/>
            <person name="Albert R."/>
            <person name="Binder M."/>
            <person name="Bloem J."/>
            <person name="Labutti K."/>
            <person name="Salamov A."/>
            <person name="Andreopoulos B."/>
            <person name="Baker S."/>
            <person name="Barry K."/>
            <person name="Bills G."/>
            <person name="Bluhm B."/>
            <person name="Cannon C."/>
            <person name="Castanera R."/>
            <person name="Culley D."/>
            <person name="Daum C."/>
            <person name="Ezra D."/>
            <person name="Gonzalez J."/>
            <person name="Henrissat B."/>
            <person name="Kuo A."/>
            <person name="Liang C."/>
            <person name="Lipzen A."/>
            <person name="Lutzoni F."/>
            <person name="Magnuson J."/>
            <person name="Mondo S."/>
            <person name="Nolan M."/>
            <person name="Ohm R."/>
            <person name="Pangilinan J."/>
            <person name="Park H.-J."/>
            <person name="Ramirez L."/>
            <person name="Alfaro M."/>
            <person name="Sun H."/>
            <person name="Tritt A."/>
            <person name="Yoshinaga Y."/>
            <person name="Zwiers L.-H."/>
            <person name="Turgeon B."/>
            <person name="Goodwin S."/>
            <person name="Spatafora J."/>
            <person name="Crous P."/>
            <person name="Grigoriev I."/>
        </authorList>
    </citation>
    <scope>NUCLEOTIDE SEQUENCE</scope>
    <source>
        <strain evidence="9">CBS 122368</strain>
    </source>
</reference>
<dbReference type="AlphaFoldDB" id="A0A6A6II13"/>
<dbReference type="GeneID" id="54586647"/>
<dbReference type="InterPro" id="IPR001117">
    <property type="entry name" value="Cu-oxidase_2nd"/>
</dbReference>
<keyword evidence="4" id="KW-0186">Copper</keyword>
<evidence type="ECO:0000259" key="7">
    <source>
        <dbReference type="Pfam" id="PF07731"/>
    </source>
</evidence>
<keyword evidence="10" id="KW-1185">Reference proteome</keyword>
<dbReference type="CDD" id="cd13901">
    <property type="entry name" value="CuRO_3_MaLCC_like"/>
    <property type="match status" value="1"/>
</dbReference>
<dbReference type="Pfam" id="PF00394">
    <property type="entry name" value="Cu-oxidase"/>
    <property type="match status" value="1"/>
</dbReference>
<evidence type="ECO:0000256" key="5">
    <source>
        <dbReference type="SAM" id="MobiDB-lite"/>
    </source>
</evidence>
<evidence type="ECO:0000313" key="10">
    <source>
        <dbReference type="Proteomes" id="UP000800094"/>
    </source>
</evidence>
<dbReference type="InterPro" id="IPR011706">
    <property type="entry name" value="Cu-oxidase_C"/>
</dbReference>
<dbReference type="SUPFAM" id="SSF49503">
    <property type="entry name" value="Cupredoxins"/>
    <property type="match status" value="3"/>
</dbReference>
<accession>A0A6A6II13</accession>
<dbReference type="OrthoDB" id="2121828at2759"/>
<evidence type="ECO:0000256" key="4">
    <source>
        <dbReference type="ARBA" id="ARBA00023008"/>
    </source>
</evidence>
<keyword evidence="3" id="KW-0560">Oxidoreductase</keyword>
<proteinExistence type="inferred from homology"/>
<dbReference type="CDD" id="cd13880">
    <property type="entry name" value="CuRO_2_MaLCC_like"/>
    <property type="match status" value="1"/>
</dbReference>
<dbReference type="InterPro" id="IPR002355">
    <property type="entry name" value="Cu_oxidase_Cu_BS"/>
</dbReference>
<dbReference type="RefSeq" id="XP_033684197.1">
    <property type="nucleotide sequence ID" value="XM_033833317.1"/>
</dbReference>
<dbReference type="InterPro" id="IPR011707">
    <property type="entry name" value="Cu-oxidase-like_N"/>
</dbReference>
<dbReference type="PANTHER" id="PTHR11709:SF145">
    <property type="entry name" value="LCC1"/>
    <property type="match status" value="1"/>
</dbReference>
<feature type="domain" description="Plastocyanin-like" evidence="8">
    <location>
        <begin position="250"/>
        <end position="366"/>
    </location>
</feature>
<dbReference type="GO" id="GO:0005507">
    <property type="term" value="F:copper ion binding"/>
    <property type="evidence" value="ECO:0007669"/>
    <property type="project" value="InterPro"/>
</dbReference>
<dbReference type="GO" id="GO:0016491">
    <property type="term" value="F:oxidoreductase activity"/>
    <property type="evidence" value="ECO:0007669"/>
    <property type="project" value="UniProtKB-KW"/>
</dbReference>
<organism evidence="9 10">
    <name type="scientific">Trematosphaeria pertusa</name>
    <dbReference type="NCBI Taxonomy" id="390896"/>
    <lineage>
        <taxon>Eukaryota</taxon>
        <taxon>Fungi</taxon>
        <taxon>Dikarya</taxon>
        <taxon>Ascomycota</taxon>
        <taxon>Pezizomycotina</taxon>
        <taxon>Dothideomycetes</taxon>
        <taxon>Pleosporomycetidae</taxon>
        <taxon>Pleosporales</taxon>
        <taxon>Massarineae</taxon>
        <taxon>Trematosphaeriaceae</taxon>
        <taxon>Trematosphaeria</taxon>
    </lineage>
</organism>
<feature type="region of interest" description="Disordered" evidence="5">
    <location>
        <begin position="215"/>
        <end position="235"/>
    </location>
</feature>
<dbReference type="CDD" id="cd13854">
    <property type="entry name" value="CuRO_1_MaLCC_like"/>
    <property type="match status" value="1"/>
</dbReference>
<dbReference type="PROSITE" id="PS00080">
    <property type="entry name" value="MULTICOPPER_OXIDASE2"/>
    <property type="match status" value="1"/>
</dbReference>
<dbReference type="Gene3D" id="2.60.40.420">
    <property type="entry name" value="Cupredoxins - blue copper proteins"/>
    <property type="match status" value="3"/>
</dbReference>
<dbReference type="InterPro" id="IPR045087">
    <property type="entry name" value="Cu-oxidase_fam"/>
</dbReference>
<dbReference type="PANTHER" id="PTHR11709">
    <property type="entry name" value="MULTI-COPPER OXIDASE"/>
    <property type="match status" value="1"/>
</dbReference>
<protein>
    <submittedName>
        <fullName evidence="9">Multicopper oxidase</fullName>
    </submittedName>
</protein>
<sequence>MVAYAPYVAGTASLSSVYHAPSLFPAPNGNYTADICQIVTATVTQYATAYPTSNDHGHGGPYYNPYNDVPLPYNWPGKPSHGETLPPPYPTTPYPYGGPAKDKYDAPAWIPKGTNKLIPSLPKGKQNGNSYWGELDCPHLPISGLPSGPKYSSLPTPTGYSTGVPYPPYPTGSGSSGAPYPTGGSYQPYPTGSEYPSGSGYPTISVYPSSSVSGSVTNSMNATSSSTSTPAPNCPTMPDTGVTRTYDLHVAYQTIAPDGITRNGLTINGQFPGPLVEANWGDWILFRVTNDLTDEGTAIHAHGLFQTETSWYDGVPAVAQCPITPNGGTFEQLFRADRYGSSWYHSHYSAQYSGGAHGAMVIYGPKHAEYDIDLGPVIVEDWFHADYYTLINNTMNGRFPPSNNNLINGKMQYPCANTTLPCDANAGVAKFQFESGKKHLLRLVNAGAEGVQKFSIDGHQLTVVALDFIPVEPYTTNVVTLGIGQRCDIIVEATGSPSDAYWMRSQLGTEHCTLNDGISPNAVAAVYYEDADTESVPSTTSDVTAEQLAACKNDDLATAGIPLCKVPIEEPETTEVIDFTFRSNGTNFIWFVNNSSYRGDYNAPILLSAKNGDFDYKPEWNVFDFGSNKTVRIHMTNHGLIGSHPMHLHGHDFHVLAEGFGEWDGTVTNAENSVRRDTHILQNGKNNTDGTVTPSFTVIQYTQDNPGAWPLHCHLAWHVSGGLFLVALEKKDEIMTQIFDEDVFELCDKWDAYTASNPPNQIDSGL</sequence>
<evidence type="ECO:0000256" key="2">
    <source>
        <dbReference type="ARBA" id="ARBA00022723"/>
    </source>
</evidence>
<evidence type="ECO:0000259" key="6">
    <source>
        <dbReference type="Pfam" id="PF00394"/>
    </source>
</evidence>
<gene>
    <name evidence="9" type="ORF">BU26DRAFT_564854</name>
</gene>
<keyword evidence="2" id="KW-0479">Metal-binding</keyword>
<evidence type="ECO:0000313" key="9">
    <source>
        <dbReference type="EMBL" id="KAF2249193.1"/>
    </source>
</evidence>
<dbReference type="Pfam" id="PF07732">
    <property type="entry name" value="Cu-oxidase_3"/>
    <property type="match status" value="1"/>
</dbReference>
<evidence type="ECO:0000256" key="1">
    <source>
        <dbReference type="ARBA" id="ARBA00010609"/>
    </source>
</evidence>
<evidence type="ECO:0000259" key="8">
    <source>
        <dbReference type="Pfam" id="PF07732"/>
    </source>
</evidence>